<dbReference type="RefSeq" id="XP_020097283.1">
    <property type="nucleotide sequence ID" value="XM_020241694.1"/>
</dbReference>
<accession>A0A6P5FMS8</accession>
<dbReference type="PANTHER" id="PTHR48221:SF2">
    <property type="entry name" value="ACYL-COA SYNTHETASE FAMILY PROTEIN"/>
    <property type="match status" value="1"/>
</dbReference>
<dbReference type="PANTHER" id="PTHR48221">
    <property type="entry name" value="ACYL-COA SYNTHETASE FAMILY PROTEIN"/>
    <property type="match status" value="1"/>
</dbReference>
<dbReference type="RefSeq" id="XP_020097284.1">
    <property type="nucleotide sequence ID" value="XM_020241695.1"/>
</dbReference>
<reference evidence="2 3" key="2">
    <citation type="submission" date="2025-04" db="UniProtKB">
        <authorList>
            <consortium name="RefSeq"/>
        </authorList>
    </citation>
    <scope>IDENTIFICATION</scope>
    <source>
        <tissue evidence="2 3">Leaf</tissue>
    </source>
</reference>
<sequence>MNSLPEITHLFTKLASDLRPPNSAPASVARAIHSVAASLNDDGDDEEEEKLNRRVRVLDAALSLMCFKTPEVRRARIECLVRTITSVLSSSISCRVVRSEGGDGGELLSVGSSISSRDCDELIPVCADVLERLKGHDVAELSNSLLYALLKAAISSSPYQSFFPLPLMHYEDDEGNSREKRIMISRLKCFLPEEMPFNDNEIPFRMLFWYLDPSTLKHDISEILREAIQRPFLCLKKELYDQMAWRSIIICLVTSPTIFMETRALLHRWFLMTGLASVLDLQVGIVSSVLDILSRPMRWGISMELGLQIPFSYAYFPNKHRELLAILNASISCKAFMGLVCYIKDSIPSCAKLSQNSTSHLSLGVCELEASMDVVDFDSFWSLAMNFPVWFYFAISLLFHGEHSHDYLSKLVHNEVTTEETKSDKLALDAAFYISWILSPINEAQQNMLADHIFQSSRSWVRKSMAHSSFEGRSFSKINYKNTISHSKRLQIPKNDDNGKLHISTEFDSGSNVIPWLREFNSHRIKFCSRIRTLGEGESEHTANLQWNLVFSKIPLGILIMCPNFLNENGCEVLLHYAATGEAVLLKELPNKVEKCAMEGAHLVLNLLDDIEDLSRMFFDCEDSRLTFISQFKGNTCRYLLRCVHMLPKGEDFNYAFGVKVRDVMVDLHMRLVKWKQQGGDDFDGCEALEDVIKELNGYLSLS</sequence>
<evidence type="ECO:0000313" key="2">
    <source>
        <dbReference type="RefSeq" id="XP_020097283.1"/>
    </source>
</evidence>
<dbReference type="Proteomes" id="UP000515123">
    <property type="component" value="Linkage group 10"/>
</dbReference>
<dbReference type="OrthoDB" id="1917939at2759"/>
<name>A0A6P5FMS8_ANACO</name>
<dbReference type="Gramene" id="Aco009914.1.mrna1">
    <property type="protein sequence ID" value="Aco009914.1.mrna1"/>
    <property type="gene ID" value="Aco009914.1.path1"/>
</dbReference>
<proteinExistence type="predicted"/>
<evidence type="ECO:0000313" key="3">
    <source>
        <dbReference type="RefSeq" id="XP_020097284.1"/>
    </source>
</evidence>
<organism evidence="3">
    <name type="scientific">Ananas comosus</name>
    <name type="common">Pineapple</name>
    <name type="synonym">Ananas ananas</name>
    <dbReference type="NCBI Taxonomy" id="4615"/>
    <lineage>
        <taxon>Eukaryota</taxon>
        <taxon>Viridiplantae</taxon>
        <taxon>Streptophyta</taxon>
        <taxon>Embryophyta</taxon>
        <taxon>Tracheophyta</taxon>
        <taxon>Spermatophyta</taxon>
        <taxon>Magnoliopsida</taxon>
        <taxon>Liliopsida</taxon>
        <taxon>Poales</taxon>
        <taxon>Bromeliaceae</taxon>
        <taxon>Bromelioideae</taxon>
        <taxon>Ananas</taxon>
    </lineage>
</organism>
<dbReference type="GeneID" id="109716323"/>
<protein>
    <submittedName>
        <fullName evidence="2">Uncharacterized protein LOC109716323 isoform X1</fullName>
    </submittedName>
    <submittedName>
        <fullName evidence="3">Uncharacterized protein LOC109716323 isoform X2</fullName>
    </submittedName>
</protein>
<reference evidence="1" key="1">
    <citation type="journal article" date="2015" name="Nat. Genet.">
        <title>The pineapple genome and the evolution of CAM photosynthesis.</title>
        <authorList>
            <person name="Ming R."/>
            <person name="VanBuren R."/>
            <person name="Wai C.M."/>
            <person name="Tang H."/>
            <person name="Schatz M.C."/>
            <person name="Bowers J.E."/>
            <person name="Lyons E."/>
            <person name="Wang M.L."/>
            <person name="Chen J."/>
            <person name="Biggers E."/>
            <person name="Zhang J."/>
            <person name="Huang L."/>
            <person name="Zhang L."/>
            <person name="Miao W."/>
            <person name="Zhang J."/>
            <person name="Ye Z."/>
            <person name="Miao C."/>
            <person name="Lin Z."/>
            <person name="Wang H."/>
            <person name="Zhou H."/>
            <person name="Yim W.C."/>
            <person name="Priest H.D."/>
            <person name="Zheng C."/>
            <person name="Woodhouse M."/>
            <person name="Edger P.P."/>
            <person name="Guyot R."/>
            <person name="Guo H.B."/>
            <person name="Guo H."/>
            <person name="Zheng G."/>
            <person name="Singh R."/>
            <person name="Sharma A."/>
            <person name="Min X."/>
            <person name="Zheng Y."/>
            <person name="Lee H."/>
            <person name="Gurtowski J."/>
            <person name="Sedlazeck F.J."/>
            <person name="Harkess A."/>
            <person name="McKain M.R."/>
            <person name="Liao Z."/>
            <person name="Fang J."/>
            <person name="Liu J."/>
            <person name="Zhang X."/>
            <person name="Zhang Q."/>
            <person name="Hu W."/>
            <person name="Qin Y."/>
            <person name="Wang K."/>
            <person name="Chen L.Y."/>
            <person name="Shirley N."/>
            <person name="Lin Y.R."/>
            <person name="Liu L.Y."/>
            <person name="Hernandez A.G."/>
            <person name="Wright C.L."/>
            <person name="Bulone V."/>
            <person name="Tuskan G.A."/>
            <person name="Heath K."/>
            <person name="Zee F."/>
            <person name="Moore P.H."/>
            <person name="Sunkar R."/>
            <person name="Leebens-Mack J.H."/>
            <person name="Mockler T."/>
            <person name="Bennetzen J.L."/>
            <person name="Freeling M."/>
            <person name="Sankoff D."/>
            <person name="Paterson A.H."/>
            <person name="Zhu X."/>
            <person name="Yang X."/>
            <person name="Smith J.A."/>
            <person name="Cushman J.C."/>
            <person name="Paull R.E."/>
            <person name="Yu Q."/>
        </authorList>
    </citation>
    <scope>NUCLEOTIDE SEQUENCE [LARGE SCALE GENOMIC DNA]</scope>
    <source>
        <strain evidence="1">cv. F153</strain>
    </source>
</reference>
<keyword evidence="1" id="KW-1185">Reference proteome</keyword>
<dbReference type="AlphaFoldDB" id="A0A6P5FMS8"/>
<evidence type="ECO:0000313" key="1">
    <source>
        <dbReference type="Proteomes" id="UP000515123"/>
    </source>
</evidence>
<gene>
    <name evidence="2 3" type="primary">LOC109716323</name>
</gene>